<dbReference type="EMBL" id="CAJEUB010000013">
    <property type="protein sequence ID" value="CAD1846233.1"/>
    <property type="molecule type" value="Genomic_DNA"/>
</dbReference>
<dbReference type="PANTHER" id="PTHR31563:SF13">
    <property type="entry name" value="ION CHANNEL POLLUX-LIKE 1-RELATED"/>
    <property type="match status" value="1"/>
</dbReference>
<feature type="domain" description="CASTOR/POLLUX/SYM8 ion channel conserved" evidence="5">
    <location>
        <begin position="31"/>
        <end position="129"/>
    </location>
</feature>
<comment type="subcellular location">
    <subcellularLocation>
        <location evidence="1">Membrane</location>
        <topology evidence="1">Multi-pass membrane protein</topology>
    </subcellularLocation>
</comment>
<protein>
    <recommendedName>
        <fullName evidence="5">CASTOR/POLLUX/SYM8 ion channel conserved domain-containing protein</fullName>
    </recommendedName>
</protein>
<sequence>MPILHLIDSSMVICAVQISRIRPSLLFIGAEEVMSLVTAQVAESSELNQVWKDILNAEGDEIYVKEICLYMKKGENPSFSELSERAVLRREVAIGYVKGNKQVINPSNKSEPLSLEMTDSLIVISEFDGK</sequence>
<dbReference type="InterPro" id="IPR044849">
    <property type="entry name" value="CASTOR/POLLUX/SYM8-like"/>
</dbReference>
<dbReference type="InterPro" id="IPR010420">
    <property type="entry name" value="CASTOR/POLLUX/SYM8_dom"/>
</dbReference>
<evidence type="ECO:0000256" key="1">
    <source>
        <dbReference type="ARBA" id="ARBA00004141"/>
    </source>
</evidence>
<keyword evidence="2" id="KW-0812">Transmembrane</keyword>
<evidence type="ECO:0000256" key="3">
    <source>
        <dbReference type="ARBA" id="ARBA00022989"/>
    </source>
</evidence>
<organism evidence="6">
    <name type="scientific">Ananas comosus var. bracteatus</name>
    <name type="common">red pineapple</name>
    <dbReference type="NCBI Taxonomy" id="296719"/>
    <lineage>
        <taxon>Eukaryota</taxon>
        <taxon>Viridiplantae</taxon>
        <taxon>Streptophyta</taxon>
        <taxon>Embryophyta</taxon>
        <taxon>Tracheophyta</taxon>
        <taxon>Spermatophyta</taxon>
        <taxon>Magnoliopsida</taxon>
        <taxon>Liliopsida</taxon>
        <taxon>Poales</taxon>
        <taxon>Bromeliaceae</taxon>
        <taxon>Bromelioideae</taxon>
        <taxon>Ananas</taxon>
    </lineage>
</organism>
<evidence type="ECO:0000259" key="5">
    <source>
        <dbReference type="Pfam" id="PF06241"/>
    </source>
</evidence>
<evidence type="ECO:0000256" key="4">
    <source>
        <dbReference type="ARBA" id="ARBA00023136"/>
    </source>
</evidence>
<dbReference type="GO" id="GO:0006811">
    <property type="term" value="P:monoatomic ion transport"/>
    <property type="evidence" value="ECO:0007669"/>
    <property type="project" value="InterPro"/>
</dbReference>
<gene>
    <name evidence="6" type="ORF">CB5_LOCUS29444</name>
</gene>
<name>A0A6V7QSU5_ANACO</name>
<reference evidence="6" key="1">
    <citation type="submission" date="2020-07" db="EMBL/GenBank/DDBJ databases">
        <authorList>
            <person name="Lin J."/>
        </authorList>
    </citation>
    <scope>NUCLEOTIDE SEQUENCE</scope>
</reference>
<evidence type="ECO:0000256" key="2">
    <source>
        <dbReference type="ARBA" id="ARBA00022692"/>
    </source>
</evidence>
<keyword evidence="4" id="KW-0472">Membrane</keyword>
<dbReference type="GO" id="GO:0016020">
    <property type="term" value="C:membrane"/>
    <property type="evidence" value="ECO:0007669"/>
    <property type="project" value="UniProtKB-SubCell"/>
</dbReference>
<keyword evidence="3" id="KW-1133">Transmembrane helix</keyword>
<proteinExistence type="predicted"/>
<dbReference type="AlphaFoldDB" id="A0A6V7QSU5"/>
<accession>A0A6V7QSU5</accession>
<dbReference type="PANTHER" id="PTHR31563">
    <property type="entry name" value="ION CHANNEL POLLUX-RELATED"/>
    <property type="match status" value="1"/>
</dbReference>
<dbReference type="Pfam" id="PF06241">
    <property type="entry name" value="Castor_Poll_mid"/>
    <property type="match status" value="1"/>
</dbReference>
<evidence type="ECO:0000313" key="6">
    <source>
        <dbReference type="EMBL" id="CAD1846233.1"/>
    </source>
</evidence>